<evidence type="ECO:0000259" key="4">
    <source>
        <dbReference type="PROSITE" id="PS50893"/>
    </source>
</evidence>
<protein>
    <submittedName>
        <fullName evidence="5">ABC transporter protein</fullName>
    </submittedName>
</protein>
<keyword evidence="1" id="KW-0677">Repeat</keyword>
<dbReference type="InterPro" id="IPR003439">
    <property type="entry name" value="ABC_transporter-like_ATP-bd"/>
</dbReference>
<evidence type="ECO:0000256" key="1">
    <source>
        <dbReference type="ARBA" id="ARBA00022737"/>
    </source>
</evidence>
<dbReference type="CDD" id="cd03221">
    <property type="entry name" value="ABCF_EF-3"/>
    <property type="match status" value="1"/>
</dbReference>
<dbReference type="PROSITE" id="PS50893">
    <property type="entry name" value="ABC_TRANSPORTER_2"/>
    <property type="match status" value="2"/>
</dbReference>
<dbReference type="PANTHER" id="PTHR19211">
    <property type="entry name" value="ATP-BINDING TRANSPORT PROTEIN-RELATED"/>
    <property type="match status" value="1"/>
</dbReference>
<dbReference type="Proteomes" id="UP000240325">
    <property type="component" value="Segment"/>
</dbReference>
<dbReference type="GO" id="GO:0005524">
    <property type="term" value="F:ATP binding"/>
    <property type="evidence" value="ECO:0007669"/>
    <property type="project" value="UniProtKB-KW"/>
</dbReference>
<feature type="domain" description="ABC transporter" evidence="4">
    <location>
        <begin position="321"/>
        <end position="537"/>
    </location>
</feature>
<dbReference type="GO" id="GO:0016887">
    <property type="term" value="F:ATP hydrolysis activity"/>
    <property type="evidence" value="ECO:0007669"/>
    <property type="project" value="InterPro"/>
</dbReference>
<dbReference type="Pfam" id="PF00005">
    <property type="entry name" value="ABC_tran"/>
    <property type="match status" value="2"/>
</dbReference>
<evidence type="ECO:0000256" key="2">
    <source>
        <dbReference type="ARBA" id="ARBA00022741"/>
    </source>
</evidence>
<evidence type="ECO:0000313" key="6">
    <source>
        <dbReference type="Proteomes" id="UP000240325"/>
    </source>
</evidence>
<keyword evidence="3" id="KW-0067">ATP-binding</keyword>
<dbReference type="InterPro" id="IPR003593">
    <property type="entry name" value="AAA+_ATPase"/>
</dbReference>
<organism evidence="5">
    <name type="scientific">Bodo saltans virus</name>
    <dbReference type="NCBI Taxonomy" id="2024608"/>
    <lineage>
        <taxon>Viruses</taxon>
        <taxon>Varidnaviria</taxon>
        <taxon>Bamfordvirae</taxon>
        <taxon>Nucleocytoviricota</taxon>
        <taxon>Megaviricetes</taxon>
        <taxon>Imitervirales</taxon>
        <taxon>Mimiviridae</taxon>
        <taxon>Klosneuvirinae</taxon>
        <taxon>Theiavirus</taxon>
        <taxon>Theiavirus salishense</taxon>
    </lineage>
</organism>
<keyword evidence="2" id="KW-0547">Nucleotide-binding</keyword>
<sequence>MLNNQSQLIMLYNNQVSLTIGGKTLIKDSKITINKNIKYCILGANGVGKTTLINHIYDEIKMNTNVLYVKQIMSLNDSDDCNIYDYMLKSNNKLYEAYVKYTELEKKINENNETENEHQEYTELSTYLINMNFDKYRAQVHKILFGLGFDDTNKLVRLLSGGQQSKLSLGRSLLLEPDLLLLDEPTNHLDLQNILWLESYLKKYTKSLIVITHNIFFFDSFVDKCIYFFAIDLQNPNVYISDGGYDNFLISYKQRKDEYCNKYDKFCKQIQELKKKNTPESKNKIIELMKTPVNRPQRDINLHIEFQDVKYLTSNEYTNIISFNDVYFNYGNTQILKNINMGISMKDRYVLIGNNGSGKSTFFKLCKGELEPTTGTINKDIKIRIGYFDQHSINNIPNDLTPIQYLKTIDSTLQEQEYRVVLAKMGFKKQYENDNFDVSKLLISELSGGQKVKLVMTGILMKKPHVLLFDEPSNHLDIYFIDELTNAINNFNGGIVIITHDGHIINNIENYKLLLLENNEMIHYNGTFTDYCDELDIE</sequence>
<dbReference type="FunFam" id="3.40.50.300:FF:000011">
    <property type="entry name" value="Putative ABC transporter ATP-binding component"/>
    <property type="match status" value="1"/>
</dbReference>
<evidence type="ECO:0000313" key="5">
    <source>
        <dbReference type="EMBL" id="ATZ80721.1"/>
    </source>
</evidence>
<dbReference type="SUPFAM" id="SSF52540">
    <property type="entry name" value="P-loop containing nucleoside triphosphate hydrolases"/>
    <property type="match status" value="2"/>
</dbReference>
<dbReference type="InterPro" id="IPR027417">
    <property type="entry name" value="P-loop_NTPase"/>
</dbReference>
<evidence type="ECO:0000256" key="3">
    <source>
        <dbReference type="ARBA" id="ARBA00022840"/>
    </source>
</evidence>
<gene>
    <name evidence="5" type="ORF">BMW23_0675</name>
</gene>
<feature type="domain" description="ABC transporter" evidence="4">
    <location>
        <begin position="11"/>
        <end position="267"/>
    </location>
</feature>
<dbReference type="InterPro" id="IPR050611">
    <property type="entry name" value="ABCF"/>
</dbReference>
<name>A0A2H4UUX5_9VIRU</name>
<dbReference type="EMBL" id="MF782455">
    <property type="protein sequence ID" value="ATZ80721.1"/>
    <property type="molecule type" value="Genomic_DNA"/>
</dbReference>
<dbReference type="PROSITE" id="PS00211">
    <property type="entry name" value="ABC_TRANSPORTER_1"/>
    <property type="match status" value="1"/>
</dbReference>
<keyword evidence="6" id="KW-1185">Reference proteome</keyword>
<accession>A0A2H4UUX5</accession>
<dbReference type="SMART" id="SM00382">
    <property type="entry name" value="AAA"/>
    <property type="match status" value="2"/>
</dbReference>
<dbReference type="InterPro" id="IPR017871">
    <property type="entry name" value="ABC_transporter-like_CS"/>
</dbReference>
<proteinExistence type="predicted"/>
<dbReference type="PANTHER" id="PTHR19211:SF14">
    <property type="entry name" value="ATP-BINDING CASSETTE SUB-FAMILY F MEMBER 1"/>
    <property type="match status" value="1"/>
</dbReference>
<reference evidence="5" key="1">
    <citation type="journal article" date="2017" name="Elife">
        <title>The kinetoplastid-infecting Bodo saltans virus (BsV), a window into the most abundant giant viruses in the sea.</title>
        <authorList>
            <person name="Deeg C.M."/>
            <person name="Chow C.-E.T."/>
            <person name="Suttle C.A."/>
        </authorList>
    </citation>
    <scope>NUCLEOTIDE SEQUENCE</scope>
    <source>
        <strain evidence="5">NG1</strain>
    </source>
</reference>
<dbReference type="Gene3D" id="3.40.50.300">
    <property type="entry name" value="P-loop containing nucleotide triphosphate hydrolases"/>
    <property type="match status" value="2"/>
</dbReference>